<protein>
    <submittedName>
        <fullName evidence="1">Uncharacterized protein</fullName>
    </submittedName>
</protein>
<name>A0A1S7LN97_MAGMO</name>
<evidence type="ECO:0000313" key="1">
    <source>
        <dbReference type="EMBL" id="CRH08128.1"/>
    </source>
</evidence>
<reference evidence="1" key="1">
    <citation type="submission" date="2015-04" db="EMBL/GenBank/DDBJ databases">
        <authorList>
            <person name="Syromyatnikov M.Y."/>
            <person name="Popov V.N."/>
        </authorList>
    </citation>
    <scope>NUCLEOTIDE SEQUENCE</scope>
    <source>
        <strain evidence="1">MO-1</strain>
    </source>
</reference>
<dbReference type="EMBL" id="LO017727">
    <property type="protein sequence ID" value="CRH08128.1"/>
    <property type="molecule type" value="Genomic_DNA"/>
</dbReference>
<organism evidence="1">
    <name type="scientific">Magnetococcus massalia (strain MO-1)</name>
    <dbReference type="NCBI Taxonomy" id="451514"/>
    <lineage>
        <taxon>Bacteria</taxon>
        <taxon>Pseudomonadati</taxon>
        <taxon>Pseudomonadota</taxon>
        <taxon>Magnetococcia</taxon>
        <taxon>Magnetococcales</taxon>
        <taxon>Magnetococcaceae</taxon>
        <taxon>Magnetococcus</taxon>
    </lineage>
</organism>
<sequence>MAVPNVRAKAIMRVRDVMSAPIIEKQPFLIIYEALAQMVSAHLVGCWETIFTMSKALLLRAVTQSSEA</sequence>
<gene>
    <name evidence="1" type="ORF">MAGMO_4000</name>
</gene>
<dbReference type="AlphaFoldDB" id="A0A1S7LN97"/>
<accession>A0A1S7LN97</accession>
<proteinExistence type="predicted"/>